<dbReference type="InterPro" id="IPR042509">
    <property type="entry name" value="ZCCHC3"/>
</dbReference>
<dbReference type="GO" id="GO:0003690">
    <property type="term" value="F:double-stranded DNA binding"/>
    <property type="evidence" value="ECO:0007669"/>
    <property type="project" value="InterPro"/>
</dbReference>
<evidence type="ECO:0000259" key="2">
    <source>
        <dbReference type="SMART" id="SM00343"/>
    </source>
</evidence>
<feature type="compositionally biased region" description="Polar residues" evidence="1">
    <location>
        <begin position="407"/>
        <end position="426"/>
    </location>
</feature>
<organism evidence="3 4">
    <name type="scientific">Araneus ventricosus</name>
    <name type="common">Orbweaver spider</name>
    <name type="synonym">Epeira ventricosa</name>
    <dbReference type="NCBI Taxonomy" id="182803"/>
    <lineage>
        <taxon>Eukaryota</taxon>
        <taxon>Metazoa</taxon>
        <taxon>Ecdysozoa</taxon>
        <taxon>Arthropoda</taxon>
        <taxon>Chelicerata</taxon>
        <taxon>Arachnida</taxon>
        <taxon>Araneae</taxon>
        <taxon>Araneomorphae</taxon>
        <taxon>Entelegynae</taxon>
        <taxon>Araneoidea</taxon>
        <taxon>Araneidae</taxon>
        <taxon>Araneus</taxon>
    </lineage>
</organism>
<sequence length="426" mass="46315">MSHGQKKPGPFSGQQTTPKPFVDKQFITFFVVKRISPLNETFHSVSPFLVDKAITSSIGEVSSVRKFRSGDLLIEVASRNQSQKISKIKTFGTIPVSISPHATLNSSKGVISCGELLNVTLEEITEKLQCQGVSHVQRISIRRDGQLLATKHLVLTFNSPKLPQSIKAGYINLSVRPYIPNPLRCFKCQRFGHSQTGCRGALTCARCATVGHLSSDCTEQEKCVNCKGSHTSYPRSCPIWKTEKEIVAVKVKEQVSYPEARRIVKARTPTPGISYSSVVRGTLISTGIQYDLQDLNPGSSANVSDQIVESETSQFVVTASNTSQHKCKKLKSASLRSLALKHSKQGIPQGDVREIPSLTVQISVALGLAKEGIVHKDFPSIFSVSKSPDSISLHPSEEDDDDFQMSCDASATLGNGTNITSPNSVS</sequence>
<dbReference type="Gene3D" id="4.10.60.10">
    <property type="entry name" value="Zinc finger, CCHC-type"/>
    <property type="match status" value="1"/>
</dbReference>
<dbReference type="PANTHER" id="PTHR22639">
    <property type="entry name" value="GAG-RELATED PROTEIN"/>
    <property type="match status" value="1"/>
</dbReference>
<dbReference type="InterPro" id="IPR001878">
    <property type="entry name" value="Znf_CCHC"/>
</dbReference>
<feature type="region of interest" description="Disordered" evidence="1">
    <location>
        <begin position="386"/>
        <end position="426"/>
    </location>
</feature>
<dbReference type="GO" id="GO:0008270">
    <property type="term" value="F:zinc ion binding"/>
    <property type="evidence" value="ECO:0007669"/>
    <property type="project" value="InterPro"/>
</dbReference>
<dbReference type="InterPro" id="IPR036875">
    <property type="entry name" value="Znf_CCHC_sf"/>
</dbReference>
<accession>A0A4Y2KYI1</accession>
<dbReference type="GO" id="GO:0003723">
    <property type="term" value="F:RNA binding"/>
    <property type="evidence" value="ECO:0007669"/>
    <property type="project" value="InterPro"/>
</dbReference>
<dbReference type="EMBL" id="BGPR01005140">
    <property type="protein sequence ID" value="GBN07209.1"/>
    <property type="molecule type" value="Genomic_DNA"/>
</dbReference>
<dbReference type="SMART" id="SM00343">
    <property type="entry name" value="ZnF_C2HC"/>
    <property type="match status" value="2"/>
</dbReference>
<feature type="domain" description="CCHC-type" evidence="2">
    <location>
        <begin position="184"/>
        <end position="200"/>
    </location>
</feature>
<protein>
    <recommendedName>
        <fullName evidence="2">CCHC-type domain-containing protein</fullName>
    </recommendedName>
</protein>
<keyword evidence="4" id="KW-1185">Reference proteome</keyword>
<evidence type="ECO:0000313" key="3">
    <source>
        <dbReference type="EMBL" id="GBN07209.1"/>
    </source>
</evidence>
<evidence type="ECO:0000313" key="4">
    <source>
        <dbReference type="Proteomes" id="UP000499080"/>
    </source>
</evidence>
<reference evidence="3 4" key="1">
    <citation type="journal article" date="2019" name="Sci. Rep.">
        <title>Orb-weaving spider Araneus ventricosus genome elucidates the spidroin gene catalogue.</title>
        <authorList>
            <person name="Kono N."/>
            <person name="Nakamura H."/>
            <person name="Ohtoshi R."/>
            <person name="Moran D.A.P."/>
            <person name="Shinohara A."/>
            <person name="Yoshida Y."/>
            <person name="Fujiwara M."/>
            <person name="Mori M."/>
            <person name="Tomita M."/>
            <person name="Arakawa K."/>
        </authorList>
    </citation>
    <scope>NUCLEOTIDE SEQUENCE [LARGE SCALE GENOMIC DNA]</scope>
</reference>
<gene>
    <name evidence="3" type="ORF">AVEN_246881_1</name>
</gene>
<dbReference type="SUPFAM" id="SSF57756">
    <property type="entry name" value="Retrovirus zinc finger-like domains"/>
    <property type="match status" value="1"/>
</dbReference>
<dbReference type="GO" id="GO:0002218">
    <property type="term" value="P:activation of innate immune response"/>
    <property type="evidence" value="ECO:0007669"/>
    <property type="project" value="InterPro"/>
</dbReference>
<proteinExistence type="predicted"/>
<dbReference type="AlphaFoldDB" id="A0A4Y2KYI1"/>
<feature type="domain" description="CCHC-type" evidence="2">
    <location>
        <begin position="203"/>
        <end position="219"/>
    </location>
</feature>
<evidence type="ECO:0000256" key="1">
    <source>
        <dbReference type="SAM" id="MobiDB-lite"/>
    </source>
</evidence>
<comment type="caution">
    <text evidence="3">The sequence shown here is derived from an EMBL/GenBank/DDBJ whole genome shotgun (WGS) entry which is preliminary data.</text>
</comment>
<dbReference type="OrthoDB" id="6449861at2759"/>
<dbReference type="PANTHER" id="PTHR22639:SF3">
    <property type="entry name" value="ZINC FINGER CCHC DOMAIN-CONTAINING PROTEIN 3"/>
    <property type="match status" value="1"/>
</dbReference>
<name>A0A4Y2KYI1_ARAVE</name>
<dbReference type="Proteomes" id="UP000499080">
    <property type="component" value="Unassembled WGS sequence"/>
</dbReference>